<name>A0ABR4J6F8_9EURO</name>
<dbReference type="Proteomes" id="UP001610446">
    <property type="component" value="Unassembled WGS sequence"/>
</dbReference>
<feature type="signal peptide" evidence="1">
    <location>
        <begin position="1"/>
        <end position="20"/>
    </location>
</feature>
<evidence type="ECO:0000313" key="2">
    <source>
        <dbReference type="EMBL" id="KAL2835630.1"/>
    </source>
</evidence>
<protein>
    <submittedName>
        <fullName evidence="2">Uncharacterized protein</fullName>
    </submittedName>
</protein>
<feature type="chain" id="PRO_5045359849" evidence="1">
    <location>
        <begin position="21"/>
        <end position="130"/>
    </location>
</feature>
<organism evidence="2 3">
    <name type="scientific">Aspergillus pseudoustus</name>
    <dbReference type="NCBI Taxonomy" id="1810923"/>
    <lineage>
        <taxon>Eukaryota</taxon>
        <taxon>Fungi</taxon>
        <taxon>Dikarya</taxon>
        <taxon>Ascomycota</taxon>
        <taxon>Pezizomycotina</taxon>
        <taxon>Eurotiomycetes</taxon>
        <taxon>Eurotiomycetidae</taxon>
        <taxon>Eurotiales</taxon>
        <taxon>Aspergillaceae</taxon>
        <taxon>Aspergillus</taxon>
        <taxon>Aspergillus subgen. Nidulantes</taxon>
    </lineage>
</organism>
<gene>
    <name evidence="2" type="ORF">BJY01DRAFT_223354</name>
</gene>
<dbReference type="EMBL" id="JBFXLU010000198">
    <property type="protein sequence ID" value="KAL2835630.1"/>
    <property type="molecule type" value="Genomic_DNA"/>
</dbReference>
<sequence length="130" mass="13982">MCFVTRQILLLSAACILGDACKPCCYCHLERNPAGHRKLFASDNRILAAGLSELVLIGAVDTYGCDFVLSLLNTWTAKTAQPISQDGLLPSCPAEALSLRSAEEGDRVTVVDANNGRLKKARMRRGGETS</sequence>
<comment type="caution">
    <text evidence="2">The sequence shown here is derived from an EMBL/GenBank/DDBJ whole genome shotgun (WGS) entry which is preliminary data.</text>
</comment>
<keyword evidence="3" id="KW-1185">Reference proteome</keyword>
<evidence type="ECO:0000256" key="1">
    <source>
        <dbReference type="SAM" id="SignalP"/>
    </source>
</evidence>
<keyword evidence="1" id="KW-0732">Signal</keyword>
<accession>A0ABR4J6F8</accession>
<reference evidence="2 3" key="1">
    <citation type="submission" date="2024-07" db="EMBL/GenBank/DDBJ databases">
        <title>Section-level genome sequencing and comparative genomics of Aspergillus sections Usti and Cavernicolus.</title>
        <authorList>
            <consortium name="Lawrence Berkeley National Laboratory"/>
            <person name="Nybo J.L."/>
            <person name="Vesth T.C."/>
            <person name="Theobald S."/>
            <person name="Frisvad J.C."/>
            <person name="Larsen T.O."/>
            <person name="Kjaerboelling I."/>
            <person name="Rothschild-Mancinelli K."/>
            <person name="Lyhne E.K."/>
            <person name="Kogle M.E."/>
            <person name="Barry K."/>
            <person name="Clum A."/>
            <person name="Na H."/>
            <person name="Ledsgaard L."/>
            <person name="Lin J."/>
            <person name="Lipzen A."/>
            <person name="Kuo A."/>
            <person name="Riley R."/>
            <person name="Mondo S."/>
            <person name="Labutti K."/>
            <person name="Haridas S."/>
            <person name="Pangalinan J."/>
            <person name="Salamov A.A."/>
            <person name="Simmons B.A."/>
            <person name="Magnuson J.K."/>
            <person name="Chen J."/>
            <person name="Drula E."/>
            <person name="Henrissat B."/>
            <person name="Wiebenga A."/>
            <person name="Lubbers R.J."/>
            <person name="Gomes A.C."/>
            <person name="Makela M.R."/>
            <person name="Stajich J."/>
            <person name="Grigoriev I.V."/>
            <person name="Mortensen U.H."/>
            <person name="De Vries R.P."/>
            <person name="Baker S.E."/>
            <person name="Andersen M.R."/>
        </authorList>
    </citation>
    <scope>NUCLEOTIDE SEQUENCE [LARGE SCALE GENOMIC DNA]</scope>
    <source>
        <strain evidence="2 3">CBS 123904</strain>
    </source>
</reference>
<proteinExistence type="predicted"/>
<evidence type="ECO:0000313" key="3">
    <source>
        <dbReference type="Proteomes" id="UP001610446"/>
    </source>
</evidence>